<feature type="signal peptide" evidence="22">
    <location>
        <begin position="1"/>
        <end position="27"/>
    </location>
</feature>
<keyword evidence="9" id="KW-0677">Repeat</keyword>
<dbReference type="PROSITE" id="PS01186">
    <property type="entry name" value="EGF_2"/>
    <property type="match status" value="1"/>
</dbReference>
<feature type="transmembrane region" description="Helical" evidence="21">
    <location>
        <begin position="1100"/>
        <end position="1123"/>
    </location>
</feature>
<dbReference type="Proteomes" id="UP000515140">
    <property type="component" value="Unplaced"/>
</dbReference>
<feature type="region of interest" description="Disordered" evidence="20">
    <location>
        <begin position="724"/>
        <end position="753"/>
    </location>
</feature>
<evidence type="ECO:0000256" key="8">
    <source>
        <dbReference type="ARBA" id="ARBA00022729"/>
    </source>
</evidence>
<feature type="chain" id="PRO_5028028622" description="Interphotoreceptor matrix proteoglycan 2" evidence="22">
    <location>
        <begin position="28"/>
        <end position="1236"/>
    </location>
</feature>
<evidence type="ECO:0000259" key="24">
    <source>
        <dbReference type="PROSITE" id="PS50026"/>
    </source>
</evidence>
<dbReference type="InParanoid" id="A0A6P5LBF6"/>
<evidence type="ECO:0000256" key="19">
    <source>
        <dbReference type="PROSITE-ProRule" id="PRU00076"/>
    </source>
</evidence>
<evidence type="ECO:0000256" key="14">
    <source>
        <dbReference type="ARBA" id="ARBA00023273"/>
    </source>
</evidence>
<dbReference type="CTD" id="50939"/>
<feature type="domain" description="EGF-like" evidence="24">
    <location>
        <begin position="1009"/>
        <end position="1050"/>
    </location>
</feature>
<evidence type="ECO:0000256" key="1">
    <source>
        <dbReference type="ARBA" id="ARBA00004451"/>
    </source>
</evidence>
<evidence type="ECO:0000256" key="4">
    <source>
        <dbReference type="ARBA" id="ARBA00022530"/>
    </source>
</evidence>
<protein>
    <recommendedName>
        <fullName evidence="17">Interphotoreceptor matrix proteoglycan 2</fullName>
    </recommendedName>
    <alternativeName>
        <fullName evidence="18">Sialoprotein associated with cones and rods proteoglycan</fullName>
    </alternativeName>
</protein>
<dbReference type="InterPro" id="IPR039861">
    <property type="entry name" value="IMPG"/>
</dbReference>
<dbReference type="GO" id="GO:0005540">
    <property type="term" value="F:hyaluronic acid binding"/>
    <property type="evidence" value="ECO:0007669"/>
    <property type="project" value="TreeGrafter"/>
</dbReference>
<evidence type="ECO:0000313" key="25">
    <source>
        <dbReference type="Proteomes" id="UP000515140"/>
    </source>
</evidence>
<evidence type="ECO:0000256" key="5">
    <source>
        <dbReference type="ARBA" id="ARBA00022536"/>
    </source>
</evidence>
<organism evidence="25 26">
    <name type="scientific">Phascolarctos cinereus</name>
    <name type="common">Koala</name>
    <dbReference type="NCBI Taxonomy" id="38626"/>
    <lineage>
        <taxon>Eukaryota</taxon>
        <taxon>Metazoa</taxon>
        <taxon>Chordata</taxon>
        <taxon>Craniata</taxon>
        <taxon>Vertebrata</taxon>
        <taxon>Euteleostomi</taxon>
        <taxon>Mammalia</taxon>
        <taxon>Metatheria</taxon>
        <taxon>Diprotodontia</taxon>
        <taxon>Phascolarctidae</taxon>
        <taxon>Phascolarctos</taxon>
    </lineage>
</organism>
<evidence type="ECO:0000256" key="15">
    <source>
        <dbReference type="ARBA" id="ARBA00056016"/>
    </source>
</evidence>
<evidence type="ECO:0000256" key="13">
    <source>
        <dbReference type="ARBA" id="ARBA00023180"/>
    </source>
</evidence>
<dbReference type="GeneID" id="110217547"/>
<dbReference type="PANTHER" id="PTHR12199">
    <property type="entry name" value="INTERPHOTORECEPTOR MATRIX PROTEOGLYCAN"/>
    <property type="match status" value="1"/>
</dbReference>
<evidence type="ECO:0000256" key="10">
    <source>
        <dbReference type="ARBA" id="ARBA00022989"/>
    </source>
</evidence>
<feature type="compositionally biased region" description="Basic and acidic residues" evidence="20">
    <location>
        <begin position="732"/>
        <end position="747"/>
    </location>
</feature>
<evidence type="ECO:0000256" key="17">
    <source>
        <dbReference type="ARBA" id="ARBA00074164"/>
    </source>
</evidence>
<dbReference type="AlphaFoldDB" id="A0A6P5LBF6"/>
<dbReference type="Gene3D" id="3.30.70.960">
    <property type="entry name" value="SEA domain"/>
    <property type="match status" value="2"/>
</dbReference>
<keyword evidence="5 19" id="KW-0245">EGF-like domain</keyword>
<dbReference type="PROSITE" id="PS50024">
    <property type="entry name" value="SEA"/>
    <property type="match status" value="2"/>
</dbReference>
<evidence type="ECO:0000256" key="3">
    <source>
        <dbReference type="ARBA" id="ARBA00022525"/>
    </source>
</evidence>
<dbReference type="KEGG" id="pcw:110217547"/>
<evidence type="ECO:0000256" key="11">
    <source>
        <dbReference type="ARBA" id="ARBA00023136"/>
    </source>
</evidence>
<keyword evidence="4" id="KW-0272">Extracellular matrix</keyword>
<dbReference type="SUPFAM" id="SSF82671">
    <property type="entry name" value="SEA domain"/>
    <property type="match status" value="2"/>
</dbReference>
<feature type="region of interest" description="Disordered" evidence="20">
    <location>
        <begin position="612"/>
        <end position="647"/>
    </location>
</feature>
<evidence type="ECO:0000259" key="23">
    <source>
        <dbReference type="PROSITE" id="PS50024"/>
    </source>
</evidence>
<evidence type="ECO:0000256" key="18">
    <source>
        <dbReference type="ARBA" id="ARBA00080162"/>
    </source>
</evidence>
<sequence length="1236" mass="137713">MFSFSWKTSLSILIFVLIEGDLQTLTAQTYLPSEKIQEPKISGSPYRTSFQPSVPLSAEEKPLDYRKNKRQKRATLFPNGVKICPDETIAQTVANHLKYFKVRVCQEAVWEVFKTFWDRLPRHEEYRHWMNLCEDGTISIFEMGTNFSQSEEHQSLIIKKLAYTKETANSSCSDWSCSTESSTPVTSYDTSTSTDAAVSASSPRVVSFQGSLDSISETPDDSINNEIETPKEKPTKLAAEQVAEFSMHLSGKQYSEELQDPSSLRYQDLMQQFISEVEKAFDGLPGYKDIRVLEFRLPQENVSGIDVHYAVTFDGEAISNITWEMINLHSNKVENHGLVEREDKPTAVYTVSHFRDYIAESFTRNFLLGNSSLKPDLDSLQVINVKDAFFPEIEDPLWNVENPSLLVSPPLILDNTLQAEWPSADESTARSSSPLDFTKPGFISGALSSTGSELWSKSESPPADLVSPSKLPLPSKVGSTSPPDVLEGSSLTLHSVTPAVPQTGLPVAPKEWTSGPDLLEDGLPSMEEPEGFSSFNLLTSNPPSHLVPTPSIDNSELPLTSLSTLTSPSILDSLAIEIATPFDLDHLVSPDKDQLEVSIFQPEIYPESRPLFEDQSGSGSGQELLTWPWSKPSLHHGTEPPSESWLENEESLLPIEGKEKKVDRITADKAGGLFDESEAALRANGSIFGVTTTQSVPVYLSMHTSQATSTDHYFVHKQPSLSESTIASSSTDRLDKIESSKEQKPSEILESSNTELSDIDISTGKSVMGPLWTRLSTLDVIQSTTSSLGRPAQDTMASTAKNIVTLLSRVSISESTKSSPTLSSTNLEDDVIMDVQDISLELDQVGTRYYQPALNQEDSSIVGSHMEISTNLPSTERADVVWPTQRAYPNYSQTTGPLVVFFSLRVMNMLFSEDLFNKNSPEYKALEQRFLELLVPYLQSNLTGFQNLEILNFRNGSIVVNSRVKFAKPVPHNVNNAVYTILEDFCNTAYQTMNLAIDKYSLDVESGDQADPCKFQACNEFSECVVNRWSGEAECICYPGYQSLQELPCQSVCELQPDFCLNDGKCDIIPGHGAICRCRVGENWWYRGEHCEDYMSEPRVIGIAVASVIGFLLVVLAVLFFLARTLRDQYVKRERKGSLRRRDSPPSLESAVKYNPVFEGDVTGDDQYGRSYPQLTSYSSASGEVPTAFSGEEIRHIHEDHELTSEEIQERARLFELYAKDQQFAEFVKQHQTNLL</sequence>
<dbReference type="GO" id="GO:0007601">
    <property type="term" value="P:visual perception"/>
    <property type="evidence" value="ECO:0007669"/>
    <property type="project" value="InterPro"/>
</dbReference>
<comment type="subcellular location">
    <subcellularLocation>
        <location evidence="16">Photoreceptor inner segment membrane</location>
        <topology evidence="16">Single-pass type I membrane protein</topology>
    </subcellularLocation>
    <subcellularLocation>
        <location evidence="1">Photoreceptor outer segment membrane</location>
        <topology evidence="1">Single-pass type I membrane protein</topology>
    </subcellularLocation>
    <subcellularLocation>
        <location evidence="2">Secreted</location>
        <location evidence="2">Extracellular space</location>
        <location evidence="2">Extracellular matrix</location>
        <location evidence="2">Interphotoreceptor matrix</location>
    </subcellularLocation>
</comment>
<dbReference type="Pfam" id="PF01390">
    <property type="entry name" value="SEA"/>
    <property type="match status" value="2"/>
</dbReference>
<gene>
    <name evidence="26" type="primary">IMPG2</name>
</gene>
<evidence type="ECO:0000256" key="16">
    <source>
        <dbReference type="ARBA" id="ARBA00060509"/>
    </source>
</evidence>
<dbReference type="PANTHER" id="PTHR12199:SF4">
    <property type="entry name" value="INTERPHOTORECEPTOR MATRIX PROTEOGLYCAN 2"/>
    <property type="match status" value="1"/>
</dbReference>
<keyword evidence="3" id="KW-0964">Secreted</keyword>
<dbReference type="GO" id="GO:0033165">
    <property type="term" value="C:interphotoreceptor matrix"/>
    <property type="evidence" value="ECO:0007669"/>
    <property type="project" value="UniProtKB-SubCell"/>
</dbReference>
<keyword evidence="6" id="KW-0358">Heparin-binding</keyword>
<name>A0A6P5LBF6_PHACI</name>
<reference evidence="26" key="1">
    <citation type="submission" date="2025-08" db="UniProtKB">
        <authorList>
            <consortium name="RefSeq"/>
        </authorList>
    </citation>
    <scope>IDENTIFICATION</scope>
    <source>
        <tissue evidence="26">Spleen</tissue>
    </source>
</reference>
<dbReference type="InterPro" id="IPR000082">
    <property type="entry name" value="SEA_dom"/>
</dbReference>
<feature type="region of interest" description="Disordered" evidence="20">
    <location>
        <begin position="453"/>
        <end position="489"/>
    </location>
</feature>
<comment type="caution">
    <text evidence="19">Lacks conserved residue(s) required for the propagation of feature annotation.</text>
</comment>
<feature type="disulfide bond" evidence="19">
    <location>
        <begin position="1018"/>
        <end position="1035"/>
    </location>
</feature>
<keyword evidence="8 22" id="KW-0732">Signal</keyword>
<evidence type="ECO:0000256" key="7">
    <source>
        <dbReference type="ARBA" id="ARBA00022692"/>
    </source>
</evidence>
<keyword evidence="25" id="KW-1185">Reference proteome</keyword>
<feature type="domain" description="SEA" evidence="23">
    <location>
        <begin position="239"/>
        <end position="353"/>
    </location>
</feature>
<evidence type="ECO:0000256" key="6">
    <source>
        <dbReference type="ARBA" id="ARBA00022674"/>
    </source>
</evidence>
<evidence type="ECO:0000256" key="22">
    <source>
        <dbReference type="SAM" id="SignalP"/>
    </source>
</evidence>
<keyword evidence="7 21" id="KW-0812">Transmembrane</keyword>
<dbReference type="SMART" id="SM00200">
    <property type="entry name" value="SEA"/>
    <property type="match status" value="2"/>
</dbReference>
<dbReference type="PROSITE" id="PS50026">
    <property type="entry name" value="EGF_3"/>
    <property type="match status" value="1"/>
</dbReference>
<comment type="function">
    <text evidence="15">Chondroitin sulfate- and hyaluronan-binding proteoglycan involved in the organization of interphotoreceptor matrix; may participate in the maturation and maintenance of the light-sensitive photoreceptor outer segment. Binds heparin.</text>
</comment>
<evidence type="ECO:0000256" key="12">
    <source>
        <dbReference type="ARBA" id="ARBA00023157"/>
    </source>
</evidence>
<keyword evidence="11 21" id="KW-0472">Membrane</keyword>
<keyword evidence="12 19" id="KW-1015">Disulfide bond</keyword>
<evidence type="ECO:0000313" key="26">
    <source>
        <dbReference type="RefSeq" id="XP_020855610.1"/>
    </source>
</evidence>
<evidence type="ECO:0000256" key="2">
    <source>
        <dbReference type="ARBA" id="ARBA00004593"/>
    </source>
</evidence>
<evidence type="ECO:0000256" key="20">
    <source>
        <dbReference type="SAM" id="MobiDB-lite"/>
    </source>
</evidence>
<dbReference type="InterPro" id="IPR000742">
    <property type="entry name" value="EGF"/>
</dbReference>
<accession>A0A6P5LBF6</accession>
<dbReference type="GO" id="GO:0008201">
    <property type="term" value="F:heparin binding"/>
    <property type="evidence" value="ECO:0007669"/>
    <property type="project" value="UniProtKB-KW"/>
</dbReference>
<evidence type="ECO:0000256" key="21">
    <source>
        <dbReference type="SAM" id="Phobius"/>
    </source>
</evidence>
<feature type="domain" description="SEA" evidence="23">
    <location>
        <begin position="896"/>
        <end position="1009"/>
    </location>
</feature>
<evidence type="ECO:0000256" key="9">
    <source>
        <dbReference type="ARBA" id="ARBA00022737"/>
    </source>
</evidence>
<dbReference type="RefSeq" id="XP_020855610.1">
    <property type="nucleotide sequence ID" value="XM_020999951.1"/>
</dbReference>
<proteinExistence type="predicted"/>
<dbReference type="FunFam" id="3.30.70.960:FF:000002">
    <property type="entry name" value="Interphotoreceptor matrix proteoglycan 2"/>
    <property type="match status" value="1"/>
</dbReference>
<keyword evidence="13" id="KW-0325">Glycoprotein</keyword>
<dbReference type="InterPro" id="IPR036364">
    <property type="entry name" value="SEA_dom_sf"/>
</dbReference>
<keyword evidence="14" id="KW-0966">Cell projection</keyword>
<keyword evidence="10 21" id="KW-1133">Transmembrane helix</keyword>